<feature type="domain" description="Tyrosine-protein kinase G-rich" evidence="8">
    <location>
        <begin position="289"/>
        <end position="346"/>
    </location>
</feature>
<dbReference type="EMBL" id="JAUCDY010000003">
    <property type="protein sequence ID" value="MDM7857445.1"/>
    <property type="molecule type" value="Genomic_DNA"/>
</dbReference>
<name>A0ABT7SMQ0_9GAMM</name>
<reference evidence="9 10" key="1">
    <citation type="submission" date="2023-06" db="EMBL/GenBank/DDBJ databases">
        <title>Thiopseudomonas sp. CY1220 draft genome sequence.</title>
        <authorList>
            <person name="Zhao G."/>
            <person name="An M."/>
        </authorList>
    </citation>
    <scope>NUCLEOTIDE SEQUENCE [LARGE SCALE GENOMIC DNA]</scope>
    <source>
        <strain evidence="9 10">CY1220</strain>
    </source>
</reference>
<dbReference type="PANTHER" id="PTHR32309">
    <property type="entry name" value="TYROSINE-PROTEIN KINASE"/>
    <property type="match status" value="1"/>
</dbReference>
<evidence type="ECO:0000313" key="10">
    <source>
        <dbReference type="Proteomes" id="UP001241056"/>
    </source>
</evidence>
<keyword evidence="5 6" id="KW-0472">Membrane</keyword>
<comment type="caution">
    <text evidence="9">The sequence shown here is derived from an EMBL/GenBank/DDBJ whole genome shotgun (WGS) entry which is preliminary data.</text>
</comment>
<proteinExistence type="predicted"/>
<keyword evidence="4 6" id="KW-1133">Transmembrane helix</keyword>
<evidence type="ECO:0000256" key="5">
    <source>
        <dbReference type="ARBA" id="ARBA00023136"/>
    </source>
</evidence>
<keyword evidence="3 6" id="KW-0812">Transmembrane</keyword>
<gene>
    <name evidence="9" type="ORF">QEZ41_04035</name>
</gene>
<keyword evidence="2" id="KW-1003">Cell membrane</keyword>
<comment type="subcellular location">
    <subcellularLocation>
        <location evidence="1">Cell membrane</location>
        <topology evidence="1">Multi-pass membrane protein</topology>
    </subcellularLocation>
</comment>
<dbReference type="Gene3D" id="3.30.1890.10">
    <property type="entry name" value="FepE-like"/>
    <property type="match status" value="1"/>
</dbReference>
<organism evidence="9 10">
    <name type="scientific">Thiopseudomonas acetoxidans</name>
    <dbReference type="NCBI Taxonomy" id="3041622"/>
    <lineage>
        <taxon>Bacteria</taxon>
        <taxon>Pseudomonadati</taxon>
        <taxon>Pseudomonadota</taxon>
        <taxon>Gammaproteobacteria</taxon>
        <taxon>Pseudomonadales</taxon>
        <taxon>Pseudomonadaceae</taxon>
        <taxon>Thiopseudomonas</taxon>
    </lineage>
</organism>
<evidence type="ECO:0000256" key="3">
    <source>
        <dbReference type="ARBA" id="ARBA00022692"/>
    </source>
</evidence>
<evidence type="ECO:0000313" key="9">
    <source>
        <dbReference type="EMBL" id="MDM7857445.1"/>
    </source>
</evidence>
<dbReference type="Proteomes" id="UP001241056">
    <property type="component" value="Unassembled WGS sequence"/>
</dbReference>
<evidence type="ECO:0000259" key="7">
    <source>
        <dbReference type="Pfam" id="PF02706"/>
    </source>
</evidence>
<dbReference type="InterPro" id="IPR050445">
    <property type="entry name" value="Bact_polysacc_biosynth/exp"/>
</dbReference>
<sequence length="354" mass="39320">MSSNIPVPHMPNNTAPDADEIDLFELFQSIWQEKILIVIITAVVTGLALFYALAATPIYQTQATLVPPPAYAIQGYNEGRMEAFRNTGVKELTANEVYSIFKTNLNSSQLRNAFFEEVYLPSLSAEQQKNSRESLLKTFNRILSVKQGDAKTNPNLYLVSAELDNPTEAADWVKQYIARAITAAKLEIENNIEAEQRVHIDALTVKTNSLLAIAKREREDQVNLLKEALYIAESIGLENKASLGGNRYIDNDLIYTRGAKTLRAQLDVLQKRTSDEPFIAGFRELNTQLELLRAYKLDDTNVSVVTIDEAAEVPATPIKPNKKLIVAIGIVLGGMLGVFAALIRSAIRKRKNAL</sequence>
<keyword evidence="10" id="KW-1185">Reference proteome</keyword>
<dbReference type="RefSeq" id="WP_289410099.1">
    <property type="nucleotide sequence ID" value="NZ_JAUCDY010000003.1"/>
</dbReference>
<dbReference type="InterPro" id="IPR003856">
    <property type="entry name" value="LPS_length_determ_N"/>
</dbReference>
<dbReference type="PANTHER" id="PTHR32309:SF13">
    <property type="entry name" value="FERRIC ENTEROBACTIN TRANSPORT PROTEIN FEPE"/>
    <property type="match status" value="1"/>
</dbReference>
<evidence type="ECO:0000256" key="4">
    <source>
        <dbReference type="ARBA" id="ARBA00022989"/>
    </source>
</evidence>
<evidence type="ECO:0000256" key="6">
    <source>
        <dbReference type="SAM" id="Phobius"/>
    </source>
</evidence>
<accession>A0ABT7SMQ0</accession>
<dbReference type="Pfam" id="PF02706">
    <property type="entry name" value="Wzz"/>
    <property type="match status" value="1"/>
</dbReference>
<evidence type="ECO:0000259" key="8">
    <source>
        <dbReference type="Pfam" id="PF13807"/>
    </source>
</evidence>
<evidence type="ECO:0000256" key="1">
    <source>
        <dbReference type="ARBA" id="ARBA00004651"/>
    </source>
</evidence>
<protein>
    <submittedName>
        <fullName evidence="9">Wzz/FepE/Etk N-terminal domain-containing protein</fullName>
    </submittedName>
</protein>
<feature type="domain" description="Polysaccharide chain length determinant N-terminal" evidence="7">
    <location>
        <begin position="19"/>
        <end position="117"/>
    </location>
</feature>
<dbReference type="SUPFAM" id="SSF160355">
    <property type="entry name" value="Bacterial polysaccharide co-polymerase-like"/>
    <property type="match status" value="1"/>
</dbReference>
<dbReference type="InterPro" id="IPR032807">
    <property type="entry name" value="GNVR"/>
</dbReference>
<dbReference type="Pfam" id="PF13807">
    <property type="entry name" value="GNVR"/>
    <property type="match status" value="1"/>
</dbReference>
<evidence type="ECO:0000256" key="2">
    <source>
        <dbReference type="ARBA" id="ARBA00022475"/>
    </source>
</evidence>
<feature type="transmembrane region" description="Helical" evidence="6">
    <location>
        <begin position="35"/>
        <end position="54"/>
    </location>
</feature>
<feature type="transmembrane region" description="Helical" evidence="6">
    <location>
        <begin position="324"/>
        <end position="343"/>
    </location>
</feature>